<dbReference type="EMBL" id="MNPL01030705">
    <property type="protein sequence ID" value="OQR66886.1"/>
    <property type="molecule type" value="Genomic_DNA"/>
</dbReference>
<gene>
    <name evidence="1" type="ORF">BIW11_04897</name>
</gene>
<sequence length="490" mass="54797">MHYVGYQPTTANRWRDDDIDRTKFVTAETTVNKRRRQHPLARRDTGAIKAVVLGDIPSYCRDRPPRHGSPFRRQTFLPVPPPLVLPGVSYKPHRSVYSSKRVVWALQTSSKASVLSTYPSVWHGHRPRTQRGNSTRCLRRETAVGAPPTPRKLWKTQRDESGVRYQTREDSAAQVNDDIDVKVPPRDVSERLGLSKRRSRTRGVGQWANSASTWTPADRTGQVIKLGKVFLFDWIGRSPFSQDFLALLHSFGERLRRAAGENDAYYRPRPLSKNRLLAYNAMPIDVSNRTNSVRWGRSLAVLALDFCKTAAPAATAVLLSQTLSPYDADMNTQLENTERTTRTIIARGDSRYADYTSYFGGLSCGCKNGTFMPGQPKQRSSVIQILLNSQTDIRPSVTQQGDTSRASDAATRKFSLLALPVVFGDRISTCTNIRENTEDPQGYCIPVFMTVSAISVDKCGLVTVSSATAGRLRQIGLSCRQESQCQKLAR</sequence>
<protein>
    <submittedName>
        <fullName evidence="1">Uncharacterized protein</fullName>
    </submittedName>
</protein>
<dbReference type="Proteomes" id="UP000192247">
    <property type="component" value="Unassembled WGS sequence"/>
</dbReference>
<dbReference type="AlphaFoldDB" id="A0A1V9X0F7"/>
<proteinExistence type="predicted"/>
<keyword evidence="2" id="KW-1185">Reference proteome</keyword>
<accession>A0A1V9X0F7</accession>
<evidence type="ECO:0000313" key="1">
    <source>
        <dbReference type="EMBL" id="OQR66886.1"/>
    </source>
</evidence>
<name>A0A1V9X0F7_9ACAR</name>
<dbReference type="InParanoid" id="A0A1V9X0F7"/>
<reference evidence="1 2" key="1">
    <citation type="journal article" date="2017" name="Gigascience">
        <title>Draft genome of the honey bee ectoparasitic mite, Tropilaelaps mercedesae, is shaped by the parasitic life history.</title>
        <authorList>
            <person name="Dong X."/>
            <person name="Armstrong S.D."/>
            <person name="Xia D."/>
            <person name="Makepeace B.L."/>
            <person name="Darby A.C."/>
            <person name="Kadowaki T."/>
        </authorList>
    </citation>
    <scope>NUCLEOTIDE SEQUENCE [LARGE SCALE GENOMIC DNA]</scope>
    <source>
        <strain evidence="1">Wuxi-XJTLU</strain>
    </source>
</reference>
<comment type="caution">
    <text evidence="1">The sequence shown here is derived from an EMBL/GenBank/DDBJ whole genome shotgun (WGS) entry which is preliminary data.</text>
</comment>
<evidence type="ECO:0000313" key="2">
    <source>
        <dbReference type="Proteomes" id="UP000192247"/>
    </source>
</evidence>
<organism evidence="1 2">
    <name type="scientific">Tropilaelaps mercedesae</name>
    <dbReference type="NCBI Taxonomy" id="418985"/>
    <lineage>
        <taxon>Eukaryota</taxon>
        <taxon>Metazoa</taxon>
        <taxon>Ecdysozoa</taxon>
        <taxon>Arthropoda</taxon>
        <taxon>Chelicerata</taxon>
        <taxon>Arachnida</taxon>
        <taxon>Acari</taxon>
        <taxon>Parasitiformes</taxon>
        <taxon>Mesostigmata</taxon>
        <taxon>Gamasina</taxon>
        <taxon>Dermanyssoidea</taxon>
        <taxon>Laelapidae</taxon>
        <taxon>Tropilaelaps</taxon>
    </lineage>
</organism>